<evidence type="ECO:0008006" key="5">
    <source>
        <dbReference type="Google" id="ProtNLM"/>
    </source>
</evidence>
<evidence type="ECO:0000259" key="2">
    <source>
        <dbReference type="PROSITE" id="PS51782"/>
    </source>
</evidence>
<proteinExistence type="predicted"/>
<comment type="caution">
    <text evidence="3">The sequence shown here is derived from an EMBL/GenBank/DDBJ whole genome shotgun (WGS) entry which is preliminary data.</text>
</comment>
<evidence type="ECO:0000313" key="3">
    <source>
        <dbReference type="EMBL" id="GGQ96663.1"/>
    </source>
</evidence>
<evidence type="ECO:0000259" key="1">
    <source>
        <dbReference type="PROSITE" id="PS50914"/>
    </source>
</evidence>
<protein>
    <recommendedName>
        <fullName evidence="5">Peptidoglycan-binding protein LysM</fullName>
    </recommendedName>
</protein>
<dbReference type="PANTHER" id="PTHR34606:SF15">
    <property type="entry name" value="BON DOMAIN-CONTAINING PROTEIN"/>
    <property type="match status" value="1"/>
</dbReference>
<reference evidence="3" key="1">
    <citation type="journal article" date="2014" name="Int. J. Syst. Evol. Microbiol.">
        <title>Complete genome sequence of Corynebacterium casei LMG S-19264T (=DSM 44701T), isolated from a smear-ripened cheese.</title>
        <authorList>
            <consortium name="US DOE Joint Genome Institute (JGI-PGF)"/>
            <person name="Walter F."/>
            <person name="Albersmeier A."/>
            <person name="Kalinowski J."/>
            <person name="Ruckert C."/>
        </authorList>
    </citation>
    <scope>NUCLEOTIDE SEQUENCE</scope>
    <source>
        <strain evidence="3">JCM 31311</strain>
    </source>
</reference>
<dbReference type="SMART" id="SM00257">
    <property type="entry name" value="LysM"/>
    <property type="match status" value="1"/>
</dbReference>
<evidence type="ECO:0000313" key="4">
    <source>
        <dbReference type="Proteomes" id="UP000603865"/>
    </source>
</evidence>
<dbReference type="InterPro" id="IPR051686">
    <property type="entry name" value="Lipoprotein_DolP"/>
</dbReference>
<dbReference type="PROSITE" id="PS50914">
    <property type="entry name" value="BON"/>
    <property type="match status" value="2"/>
</dbReference>
<keyword evidence="4" id="KW-1185">Reference proteome</keyword>
<feature type="domain" description="BON" evidence="1">
    <location>
        <begin position="113"/>
        <end position="182"/>
    </location>
</feature>
<dbReference type="PROSITE" id="PS51782">
    <property type="entry name" value="LYSM"/>
    <property type="match status" value="1"/>
</dbReference>
<dbReference type="Proteomes" id="UP000603865">
    <property type="component" value="Unassembled WGS sequence"/>
</dbReference>
<sequence>MKDAFKAQALLAPLNLDVRVDNGTAFITGQAPTEQYVGLIKVVATGISGVKAVDTSGLMFAAPSAPAAQAAPAAPDAGVDTSGTIDASTDAQATQGQYDQAAGDDIVAKALAQHNRIAKGVFNAFQSNGELKDDPIDVLQSGSSIILRGAVDSEHELHLAAQLARSIEGVEAVDASGLKVVGGTKELTKEKDAGGETVYTVQNGDNLSSIALKYFGDAGKYRDIAHYNNISNPDLIQVGQKIRIPG</sequence>
<dbReference type="SMART" id="SM00749">
    <property type="entry name" value="BON"/>
    <property type="match status" value="2"/>
</dbReference>
<gene>
    <name evidence="3" type="ORF">GCM10008957_06160</name>
</gene>
<dbReference type="PANTHER" id="PTHR34606">
    <property type="entry name" value="BON DOMAIN-CONTAINING PROTEIN"/>
    <property type="match status" value="1"/>
</dbReference>
<reference evidence="3" key="2">
    <citation type="submission" date="2020-09" db="EMBL/GenBank/DDBJ databases">
        <authorList>
            <person name="Sun Q."/>
            <person name="Ohkuma M."/>
        </authorList>
    </citation>
    <scope>NUCLEOTIDE SEQUENCE</scope>
    <source>
        <strain evidence="3">JCM 31311</strain>
    </source>
</reference>
<dbReference type="InterPro" id="IPR007055">
    <property type="entry name" value="BON_dom"/>
</dbReference>
<dbReference type="Pfam" id="PF04972">
    <property type="entry name" value="BON"/>
    <property type="match status" value="2"/>
</dbReference>
<name>A0A918BZE0_9DEIO</name>
<organism evidence="3 4">
    <name type="scientific">Deinococcus ruber</name>
    <dbReference type="NCBI Taxonomy" id="1848197"/>
    <lineage>
        <taxon>Bacteria</taxon>
        <taxon>Thermotogati</taxon>
        <taxon>Deinococcota</taxon>
        <taxon>Deinococci</taxon>
        <taxon>Deinococcales</taxon>
        <taxon>Deinococcaceae</taxon>
        <taxon>Deinococcus</taxon>
    </lineage>
</organism>
<dbReference type="Gene3D" id="3.10.350.10">
    <property type="entry name" value="LysM domain"/>
    <property type="match status" value="1"/>
</dbReference>
<feature type="domain" description="BON" evidence="1">
    <location>
        <begin position="1"/>
        <end position="62"/>
    </location>
</feature>
<dbReference type="EMBL" id="BMQL01000002">
    <property type="protein sequence ID" value="GGQ96663.1"/>
    <property type="molecule type" value="Genomic_DNA"/>
</dbReference>
<dbReference type="AlphaFoldDB" id="A0A918BZE0"/>
<dbReference type="InterPro" id="IPR036779">
    <property type="entry name" value="LysM_dom_sf"/>
</dbReference>
<dbReference type="InterPro" id="IPR018392">
    <property type="entry name" value="LysM"/>
</dbReference>
<dbReference type="CDD" id="cd00118">
    <property type="entry name" value="LysM"/>
    <property type="match status" value="1"/>
</dbReference>
<accession>A0A918BZE0</accession>
<dbReference type="InterPro" id="IPR014004">
    <property type="entry name" value="Transpt-assoc_nodulatn_dom_bac"/>
</dbReference>
<feature type="domain" description="LysM" evidence="2">
    <location>
        <begin position="197"/>
        <end position="244"/>
    </location>
</feature>
<dbReference type="SUPFAM" id="SSF54106">
    <property type="entry name" value="LysM domain"/>
    <property type="match status" value="1"/>
</dbReference>
<dbReference type="Pfam" id="PF01476">
    <property type="entry name" value="LysM"/>
    <property type="match status" value="1"/>
</dbReference>